<name>D8R0G7_SELML</name>
<dbReference type="HOGENOM" id="CLU_042181_0_0_1"/>
<dbReference type="EMBL" id="GL377569">
    <property type="protein sequence ID" value="EFJ34970.1"/>
    <property type="molecule type" value="Genomic_DNA"/>
</dbReference>
<dbReference type="OMA" id="FFQACKY"/>
<dbReference type="Proteomes" id="UP000001514">
    <property type="component" value="Unassembled WGS sequence"/>
</dbReference>
<dbReference type="Pfam" id="PF01529">
    <property type="entry name" value="DHHC"/>
    <property type="match status" value="1"/>
</dbReference>
<comment type="subcellular location">
    <subcellularLocation>
        <location evidence="1">Membrane</location>
        <topology evidence="1">Multi-pass membrane protein</topology>
    </subcellularLocation>
</comment>
<comment type="domain">
    <text evidence="8">The DHHC domain is required for palmitoyltransferase activity.</text>
</comment>
<keyword evidence="5 8" id="KW-1133">Transmembrane helix</keyword>
<reference evidence="10 11" key="1">
    <citation type="journal article" date="2011" name="Science">
        <title>The Selaginella genome identifies genetic changes associated with the evolution of vascular plants.</title>
        <authorList>
            <person name="Banks J.A."/>
            <person name="Nishiyama T."/>
            <person name="Hasebe M."/>
            <person name="Bowman J.L."/>
            <person name="Gribskov M."/>
            <person name="dePamphilis C."/>
            <person name="Albert V.A."/>
            <person name="Aono N."/>
            <person name="Aoyama T."/>
            <person name="Ambrose B.A."/>
            <person name="Ashton N.W."/>
            <person name="Axtell M.J."/>
            <person name="Barker E."/>
            <person name="Barker M.S."/>
            <person name="Bennetzen J.L."/>
            <person name="Bonawitz N.D."/>
            <person name="Chapple C."/>
            <person name="Cheng C."/>
            <person name="Correa L.G."/>
            <person name="Dacre M."/>
            <person name="DeBarry J."/>
            <person name="Dreyer I."/>
            <person name="Elias M."/>
            <person name="Engstrom E.M."/>
            <person name="Estelle M."/>
            <person name="Feng L."/>
            <person name="Finet C."/>
            <person name="Floyd S.K."/>
            <person name="Frommer W.B."/>
            <person name="Fujita T."/>
            <person name="Gramzow L."/>
            <person name="Gutensohn M."/>
            <person name="Harholt J."/>
            <person name="Hattori M."/>
            <person name="Heyl A."/>
            <person name="Hirai T."/>
            <person name="Hiwatashi Y."/>
            <person name="Ishikawa M."/>
            <person name="Iwata M."/>
            <person name="Karol K.G."/>
            <person name="Koehler B."/>
            <person name="Kolukisaoglu U."/>
            <person name="Kubo M."/>
            <person name="Kurata T."/>
            <person name="Lalonde S."/>
            <person name="Li K."/>
            <person name="Li Y."/>
            <person name="Litt A."/>
            <person name="Lyons E."/>
            <person name="Manning G."/>
            <person name="Maruyama T."/>
            <person name="Michael T.P."/>
            <person name="Mikami K."/>
            <person name="Miyazaki S."/>
            <person name="Morinaga S."/>
            <person name="Murata T."/>
            <person name="Mueller-Roeber B."/>
            <person name="Nelson D.R."/>
            <person name="Obara M."/>
            <person name="Oguri Y."/>
            <person name="Olmstead R.G."/>
            <person name="Onodera N."/>
            <person name="Petersen B.L."/>
            <person name="Pils B."/>
            <person name="Prigge M."/>
            <person name="Rensing S.A."/>
            <person name="Riano-Pachon D.M."/>
            <person name="Roberts A.W."/>
            <person name="Sato Y."/>
            <person name="Scheller H.V."/>
            <person name="Schulz B."/>
            <person name="Schulz C."/>
            <person name="Shakirov E.V."/>
            <person name="Shibagaki N."/>
            <person name="Shinohara N."/>
            <person name="Shippen D.E."/>
            <person name="Soerensen I."/>
            <person name="Sotooka R."/>
            <person name="Sugimoto N."/>
            <person name="Sugita M."/>
            <person name="Sumikawa N."/>
            <person name="Tanurdzic M."/>
            <person name="Theissen G."/>
            <person name="Ulvskov P."/>
            <person name="Wakazuki S."/>
            <person name="Weng J.K."/>
            <person name="Willats W.W."/>
            <person name="Wipf D."/>
            <person name="Wolf P.G."/>
            <person name="Yang L."/>
            <person name="Zimmer A.D."/>
            <person name="Zhu Q."/>
            <person name="Mitros T."/>
            <person name="Hellsten U."/>
            <person name="Loque D."/>
            <person name="Otillar R."/>
            <person name="Salamov A."/>
            <person name="Schmutz J."/>
            <person name="Shapiro H."/>
            <person name="Lindquist E."/>
            <person name="Lucas S."/>
            <person name="Rokhsar D."/>
            <person name="Grigoriev I.V."/>
        </authorList>
    </citation>
    <scope>NUCLEOTIDE SEQUENCE [LARGE SCALE GENOMIC DNA]</scope>
</reference>
<protein>
    <recommendedName>
        <fullName evidence="8">S-acyltransferase</fullName>
        <ecNumber evidence="8">2.3.1.225</ecNumber>
    </recommendedName>
    <alternativeName>
        <fullName evidence="8">Palmitoyltransferase</fullName>
    </alternativeName>
</protein>
<comment type="catalytic activity">
    <reaction evidence="8">
        <text>L-cysteinyl-[protein] + hexadecanoyl-CoA = S-hexadecanoyl-L-cysteinyl-[protein] + CoA</text>
        <dbReference type="Rhea" id="RHEA:36683"/>
        <dbReference type="Rhea" id="RHEA-COMP:10131"/>
        <dbReference type="Rhea" id="RHEA-COMP:11032"/>
        <dbReference type="ChEBI" id="CHEBI:29950"/>
        <dbReference type="ChEBI" id="CHEBI:57287"/>
        <dbReference type="ChEBI" id="CHEBI:57379"/>
        <dbReference type="ChEBI" id="CHEBI:74151"/>
        <dbReference type="EC" id="2.3.1.225"/>
    </reaction>
</comment>
<dbReference type="GO" id="GO:0006612">
    <property type="term" value="P:protein targeting to membrane"/>
    <property type="evidence" value="ECO:0000318"/>
    <property type="project" value="GO_Central"/>
</dbReference>
<dbReference type="InterPro" id="IPR039859">
    <property type="entry name" value="PFA4/ZDH16/20/ERF2-like"/>
</dbReference>
<keyword evidence="4 8" id="KW-0812">Transmembrane</keyword>
<evidence type="ECO:0000256" key="5">
    <source>
        <dbReference type="ARBA" id="ARBA00022989"/>
    </source>
</evidence>
<dbReference type="PROSITE" id="PS50216">
    <property type="entry name" value="DHHC"/>
    <property type="match status" value="1"/>
</dbReference>
<dbReference type="GO" id="GO:0005794">
    <property type="term" value="C:Golgi apparatus"/>
    <property type="evidence" value="ECO:0000318"/>
    <property type="project" value="GO_Central"/>
</dbReference>
<feature type="transmembrane region" description="Helical" evidence="8">
    <location>
        <begin position="111"/>
        <end position="130"/>
    </location>
</feature>
<evidence type="ECO:0000313" key="11">
    <source>
        <dbReference type="Proteomes" id="UP000001514"/>
    </source>
</evidence>
<comment type="similarity">
    <text evidence="2 8">Belongs to the DHHC palmitoyltransferase family.</text>
</comment>
<proteinExistence type="inferred from homology"/>
<evidence type="ECO:0000256" key="6">
    <source>
        <dbReference type="ARBA" id="ARBA00023136"/>
    </source>
</evidence>
<evidence type="ECO:0000313" key="10">
    <source>
        <dbReference type="EMBL" id="EFJ34970.1"/>
    </source>
</evidence>
<feature type="non-terminal residue" evidence="10">
    <location>
        <position position="1"/>
    </location>
</feature>
<organism evidence="11">
    <name type="scientific">Selaginella moellendorffii</name>
    <name type="common">Spikemoss</name>
    <dbReference type="NCBI Taxonomy" id="88036"/>
    <lineage>
        <taxon>Eukaryota</taxon>
        <taxon>Viridiplantae</taxon>
        <taxon>Streptophyta</taxon>
        <taxon>Embryophyta</taxon>
        <taxon>Tracheophyta</taxon>
        <taxon>Lycopodiopsida</taxon>
        <taxon>Selaginellales</taxon>
        <taxon>Selaginellaceae</taxon>
        <taxon>Selaginella</taxon>
    </lineage>
</organism>
<dbReference type="Gramene" id="EFJ34970">
    <property type="protein sequence ID" value="EFJ34970"/>
    <property type="gene ID" value="SELMODRAFT_66743"/>
</dbReference>
<evidence type="ECO:0000256" key="1">
    <source>
        <dbReference type="ARBA" id="ARBA00004141"/>
    </source>
</evidence>
<dbReference type="GO" id="GO:0005783">
    <property type="term" value="C:endoplasmic reticulum"/>
    <property type="evidence" value="ECO:0000318"/>
    <property type="project" value="GO_Central"/>
</dbReference>
<dbReference type="EC" id="2.3.1.225" evidence="8"/>
<sequence length="297" mass="33788">EWLLLVYLGFLLFVLVALLCGNWPVFDRTPVRALHSWIGGGACDCVQEILRLCLGSRGVRGYEFVEHICCERPNPILQLFYLSLIVGGFSVFYSTSFKYIPGRFLSSIHRFLGPSAVLVGIAIFLLASFSDPGTITASNLATHEDIYPFDGIIYTEKICPTCNIPRPARSKHCSICNRCIARFDHHCGWMNTCIGANNLRYFVFFLIWHSILCCYGVSLLVAILAGEVMRYGVMERLSFYGMVTFYDKLPHLVQWVITFYNHQVLLLMFLFVVSILLASFLVYHLYLIARNTTTNEV</sequence>
<evidence type="ECO:0000256" key="4">
    <source>
        <dbReference type="ARBA" id="ARBA00022692"/>
    </source>
</evidence>
<dbReference type="eggNOG" id="KOG1312">
    <property type="taxonomic scope" value="Eukaryota"/>
</dbReference>
<dbReference type="InterPro" id="IPR001594">
    <property type="entry name" value="Palmitoyltrfase_DHHC"/>
</dbReference>
<dbReference type="KEGG" id="smo:SELMODRAFT_66743"/>
<dbReference type="STRING" id="88036.D8R0G7"/>
<keyword evidence="6 8" id="KW-0472">Membrane</keyword>
<dbReference type="PANTHER" id="PTHR22883:SF286">
    <property type="entry name" value="PROTEIN S-ACYLTRANSFERASE 17-RELATED"/>
    <property type="match status" value="1"/>
</dbReference>
<dbReference type="OrthoDB" id="5977743at2759"/>
<feature type="non-terminal residue" evidence="10">
    <location>
        <position position="297"/>
    </location>
</feature>
<evidence type="ECO:0000256" key="8">
    <source>
        <dbReference type="RuleBase" id="RU079119"/>
    </source>
</evidence>
<dbReference type="InParanoid" id="D8R0G7"/>
<evidence type="ECO:0000256" key="7">
    <source>
        <dbReference type="ARBA" id="ARBA00023315"/>
    </source>
</evidence>
<feature type="domain" description="Palmitoyltransferase DHHC" evidence="9">
    <location>
        <begin position="154"/>
        <end position="296"/>
    </location>
</feature>
<keyword evidence="11" id="KW-1185">Reference proteome</keyword>
<dbReference type="GO" id="GO:0019706">
    <property type="term" value="F:protein-cysteine S-palmitoyltransferase activity"/>
    <property type="evidence" value="ECO:0000318"/>
    <property type="project" value="GO_Central"/>
</dbReference>
<gene>
    <name evidence="10" type="ORF">SELMODRAFT_66743</name>
</gene>
<feature type="transmembrane region" description="Helical" evidence="8">
    <location>
        <begin position="201"/>
        <end position="225"/>
    </location>
</feature>
<keyword evidence="3 8" id="KW-0808">Transferase</keyword>
<evidence type="ECO:0000256" key="2">
    <source>
        <dbReference type="ARBA" id="ARBA00008574"/>
    </source>
</evidence>
<dbReference type="PANTHER" id="PTHR22883">
    <property type="entry name" value="ZINC FINGER DHHC DOMAIN CONTAINING PROTEIN"/>
    <property type="match status" value="1"/>
</dbReference>
<keyword evidence="7 8" id="KW-0012">Acyltransferase</keyword>
<accession>D8R0G7</accession>
<dbReference type="GO" id="GO:0016020">
    <property type="term" value="C:membrane"/>
    <property type="evidence" value="ECO:0007669"/>
    <property type="project" value="UniProtKB-SubCell"/>
</dbReference>
<dbReference type="AlphaFoldDB" id="D8R0G7"/>
<feature type="transmembrane region" description="Helical" evidence="8">
    <location>
        <begin position="263"/>
        <end position="286"/>
    </location>
</feature>
<evidence type="ECO:0000256" key="3">
    <source>
        <dbReference type="ARBA" id="ARBA00022679"/>
    </source>
</evidence>
<evidence type="ECO:0000259" key="9">
    <source>
        <dbReference type="Pfam" id="PF01529"/>
    </source>
</evidence>
<dbReference type="FunCoup" id="D8R0G7">
    <property type="interactions" value="3256"/>
</dbReference>
<feature type="transmembrane region" description="Helical" evidence="8">
    <location>
        <begin position="79"/>
        <end position="99"/>
    </location>
</feature>